<dbReference type="RefSeq" id="WP_184685501.1">
    <property type="nucleotide sequence ID" value="NZ_JACHLL010000008.1"/>
</dbReference>
<gene>
    <name evidence="1" type="ORF">HNP49_003544</name>
</gene>
<dbReference type="Proteomes" id="UP000557193">
    <property type="component" value="Unassembled WGS sequence"/>
</dbReference>
<comment type="caution">
    <text evidence="1">The sequence shown here is derived from an EMBL/GenBank/DDBJ whole genome shotgun (WGS) entry which is preliminary data.</text>
</comment>
<evidence type="ECO:0000313" key="2">
    <source>
        <dbReference type="Proteomes" id="UP000557193"/>
    </source>
</evidence>
<sequence length="89" mass="10361">MERKLPPIKLDLSLPRELVEDLHHGEPLVEEKPLLPPLFVEKEAKPAPFQLSGKLITNEHERDKSGEKLERDNYFDKVDGAQLNFEFRN</sequence>
<keyword evidence="2" id="KW-1185">Reference proteome</keyword>
<name>A0A7X0BV79_9PSED</name>
<protein>
    <submittedName>
        <fullName evidence="1">Uncharacterized protein</fullName>
    </submittedName>
</protein>
<proteinExistence type="predicted"/>
<reference evidence="1 2" key="1">
    <citation type="submission" date="2020-08" db="EMBL/GenBank/DDBJ databases">
        <title>Functional genomics of gut bacteria from endangered species of beetles.</title>
        <authorList>
            <person name="Carlos-Shanley C."/>
        </authorList>
    </citation>
    <scope>NUCLEOTIDE SEQUENCE [LARGE SCALE GENOMIC DNA]</scope>
    <source>
        <strain evidence="1 2">S00202</strain>
    </source>
</reference>
<dbReference type="AlphaFoldDB" id="A0A7X0BV79"/>
<dbReference type="EMBL" id="JACHLL010000008">
    <property type="protein sequence ID" value="MBB6343342.1"/>
    <property type="molecule type" value="Genomic_DNA"/>
</dbReference>
<evidence type="ECO:0000313" key="1">
    <source>
        <dbReference type="EMBL" id="MBB6343342.1"/>
    </source>
</evidence>
<organism evidence="1 2">
    <name type="scientific">Pseudomonas fluvialis</name>
    <dbReference type="NCBI Taxonomy" id="1793966"/>
    <lineage>
        <taxon>Bacteria</taxon>
        <taxon>Pseudomonadati</taxon>
        <taxon>Pseudomonadota</taxon>
        <taxon>Gammaproteobacteria</taxon>
        <taxon>Pseudomonadales</taxon>
        <taxon>Pseudomonadaceae</taxon>
        <taxon>Pseudomonas</taxon>
    </lineage>
</organism>
<accession>A0A7X0BV79</accession>